<sequence length="792" mass="89176">MKRLFVRSGMLGEFAIHEEARMAPPRGARGMMKKTSRCNDVDLSFPSTKEQMLELAKLMDAADECGAGALNEKGCQRKDSVFAGKLLERLRQLSMPTRVPALWWMMDLMQPGGCTQDLETAREFEREEGLRVMLRALKLVQERGEEAQLIASTLAKFIPYLPHFSRGELDPTIVPFVDTFECLIVKMYKLIKPACDGEDETSAIHKPPDLGEGPGWISDVPVDCGLRLKEAGACSISSFAYAARCIVEQYGEVRGTQEDLPRGVIGRPYIWMLKVLNEAENILVLLDCALEILRSTPNALDLWQDMVRQNIVAACISTLSSVWSCKRYWQRFDKRLPLSGSPSPMASIKQLDVSDVIEEKLKAVVHLLRKLDEVPPLVACSMLHLAKIFLSQKIPDMDEDIAEILLQCLCYWRHALGQQELQWFACEVIETLRDLFATTKHRTGVRGRICNSPGGVQCLRLMLCGAVSPTRSVGFRSSGGDEEHERDHEGNPSFEQHLSQMLSALSGGQEKAWCANEAVECDRCAVSAAGLLADLYWEAEGAKSAFVLPSIDRELFLDNLHKSLTRMLVRVETDIASPGLGSSSISSWIRPKAALEYLTSRLVGKMPTRRSGPESRLSRTWQFRKYQPRVNALLGVIHTTRILEGVMKSGVDVSVLDPKRYVRTVLIPRLDKLVHYNPLRIAELNLPELQKQWEKHVHSFLAFKQHLQWMDCNQLDSLNLRAPYEVTDGHVILFDLLRSVQWLDKLPRLVQRLLEADLPNHSNFDRAWWAIAVAGAIWGVIVISIGQEGKED</sequence>
<reference evidence="2 3" key="1">
    <citation type="journal article" date="2018" name="Cell">
        <title>The Chara Genome: Secondary Complexity and Implications for Plant Terrestrialization.</title>
        <authorList>
            <person name="Nishiyama T."/>
            <person name="Sakayama H."/>
            <person name="Vries J.D."/>
            <person name="Buschmann H."/>
            <person name="Saint-Marcoux D."/>
            <person name="Ullrich K.K."/>
            <person name="Haas F.B."/>
            <person name="Vanderstraeten L."/>
            <person name="Becker D."/>
            <person name="Lang D."/>
            <person name="Vosolsobe S."/>
            <person name="Rombauts S."/>
            <person name="Wilhelmsson P.K.I."/>
            <person name="Janitza P."/>
            <person name="Kern R."/>
            <person name="Heyl A."/>
            <person name="Rumpler F."/>
            <person name="Villalobos L.I.A.C."/>
            <person name="Clay J.M."/>
            <person name="Skokan R."/>
            <person name="Toyoda A."/>
            <person name="Suzuki Y."/>
            <person name="Kagoshima H."/>
            <person name="Schijlen E."/>
            <person name="Tajeshwar N."/>
            <person name="Catarino B."/>
            <person name="Hetherington A.J."/>
            <person name="Saltykova A."/>
            <person name="Bonnot C."/>
            <person name="Breuninger H."/>
            <person name="Symeonidi A."/>
            <person name="Radhakrishnan G.V."/>
            <person name="Van Nieuwerburgh F."/>
            <person name="Deforce D."/>
            <person name="Chang C."/>
            <person name="Karol K.G."/>
            <person name="Hedrich R."/>
            <person name="Ulvskov P."/>
            <person name="Glockner G."/>
            <person name="Delwiche C.F."/>
            <person name="Petrasek J."/>
            <person name="Van de Peer Y."/>
            <person name="Friml J."/>
            <person name="Beilby M."/>
            <person name="Dolan L."/>
            <person name="Kohara Y."/>
            <person name="Sugano S."/>
            <person name="Fujiyama A."/>
            <person name="Delaux P.-M."/>
            <person name="Quint M."/>
            <person name="TheiBen G."/>
            <person name="Hagemann M."/>
            <person name="Harholt J."/>
            <person name="Dunand C."/>
            <person name="Zachgo S."/>
            <person name="Langdale J."/>
            <person name="Maumus F."/>
            <person name="Straeten D.V.D."/>
            <person name="Gould S.B."/>
            <person name="Rensing S.A."/>
        </authorList>
    </citation>
    <scope>NUCLEOTIDE SEQUENCE [LARGE SCALE GENOMIC DNA]</scope>
    <source>
        <strain evidence="2 3">S276</strain>
    </source>
</reference>
<dbReference type="AlphaFoldDB" id="A0A388K7Q6"/>
<organism evidence="2 3">
    <name type="scientific">Chara braunii</name>
    <name type="common">Braun's stonewort</name>
    <dbReference type="NCBI Taxonomy" id="69332"/>
    <lineage>
        <taxon>Eukaryota</taxon>
        <taxon>Viridiplantae</taxon>
        <taxon>Streptophyta</taxon>
        <taxon>Charophyceae</taxon>
        <taxon>Charales</taxon>
        <taxon>Characeae</taxon>
        <taxon>Chara</taxon>
    </lineage>
</organism>
<keyword evidence="3" id="KW-1185">Reference proteome</keyword>
<evidence type="ECO:0000256" key="1">
    <source>
        <dbReference type="SAM" id="MobiDB-lite"/>
    </source>
</evidence>
<feature type="region of interest" description="Disordered" evidence="1">
    <location>
        <begin position="474"/>
        <end position="493"/>
    </location>
</feature>
<dbReference type="EMBL" id="BFEA01000069">
    <property type="protein sequence ID" value="GBG66067.1"/>
    <property type="molecule type" value="Genomic_DNA"/>
</dbReference>
<proteinExistence type="predicted"/>
<evidence type="ECO:0000313" key="2">
    <source>
        <dbReference type="EMBL" id="GBG66067.1"/>
    </source>
</evidence>
<dbReference type="Proteomes" id="UP000265515">
    <property type="component" value="Unassembled WGS sequence"/>
</dbReference>
<protein>
    <submittedName>
        <fullName evidence="2">Uncharacterized protein</fullName>
    </submittedName>
</protein>
<comment type="caution">
    <text evidence="2">The sequence shown here is derived from an EMBL/GenBank/DDBJ whole genome shotgun (WGS) entry which is preliminary data.</text>
</comment>
<accession>A0A388K7Q6</accession>
<evidence type="ECO:0000313" key="3">
    <source>
        <dbReference type="Proteomes" id="UP000265515"/>
    </source>
</evidence>
<gene>
    <name evidence="2" type="ORF">CBR_g55410</name>
</gene>
<name>A0A388K7Q6_CHABU</name>
<dbReference type="Gramene" id="GBG66067">
    <property type="protein sequence ID" value="GBG66067"/>
    <property type="gene ID" value="CBR_g55410"/>
</dbReference>
<feature type="compositionally biased region" description="Basic and acidic residues" evidence="1">
    <location>
        <begin position="479"/>
        <end position="490"/>
    </location>
</feature>